<evidence type="ECO:0000313" key="1">
    <source>
        <dbReference type="EMBL" id="UXX80688.1"/>
    </source>
</evidence>
<accession>A0ABY6D6C0</accession>
<dbReference type="RefSeq" id="WP_263052417.1">
    <property type="nucleotide sequence ID" value="NZ_CP106735.1"/>
</dbReference>
<sequence>MKHILAGLFSIIFMSYAFVSFGQTDKRIIQFSGIVVGEDSTSGVPGVHIFTPKGGRGTTSNPYGYFSMPVLENDSLIISAIGYEKMHLIIPEGKSDNYTVIIELLADTTYLPELEIYPFPTEELLKEAILAMQVPYQYQYKNMQQSMDQAMLNKMYKNLPMSGANNYQFYMTQQMTTYNARFQTTSIPLLNPFAWGEFIKSLKRGDHKKK</sequence>
<evidence type="ECO:0000313" key="2">
    <source>
        <dbReference type="Proteomes" id="UP001062165"/>
    </source>
</evidence>
<protein>
    <submittedName>
        <fullName evidence="1">Carboxypeptidase-like regulatory domain-containing protein</fullName>
    </submittedName>
</protein>
<keyword evidence="2" id="KW-1185">Reference proteome</keyword>
<organism evidence="1 2">
    <name type="scientific">Reichenbachiella carrageenanivorans</name>
    <dbReference type="NCBI Taxonomy" id="2979869"/>
    <lineage>
        <taxon>Bacteria</taxon>
        <taxon>Pseudomonadati</taxon>
        <taxon>Bacteroidota</taxon>
        <taxon>Cytophagia</taxon>
        <taxon>Cytophagales</taxon>
        <taxon>Reichenbachiellaceae</taxon>
        <taxon>Reichenbachiella</taxon>
    </lineage>
</organism>
<gene>
    <name evidence="1" type="ORF">N7E81_06200</name>
</gene>
<dbReference type="Pfam" id="PF13715">
    <property type="entry name" value="CarbopepD_reg_2"/>
    <property type="match status" value="1"/>
</dbReference>
<dbReference type="SUPFAM" id="SSF49464">
    <property type="entry name" value="Carboxypeptidase regulatory domain-like"/>
    <property type="match status" value="1"/>
</dbReference>
<dbReference type="EMBL" id="CP106735">
    <property type="protein sequence ID" value="UXX80688.1"/>
    <property type="molecule type" value="Genomic_DNA"/>
</dbReference>
<reference evidence="1" key="1">
    <citation type="submission" date="2022-10" db="EMBL/GenBank/DDBJ databases">
        <title>Comparative genomics and taxonomic characterization of three novel marine species of genus Reichenbachiella exhibiting antioxidant and polysaccharide degradation activities.</title>
        <authorList>
            <person name="Muhammad N."/>
            <person name="Lee Y.-J."/>
            <person name="Ko J."/>
            <person name="Kim S.-G."/>
        </authorList>
    </citation>
    <scope>NUCLEOTIDE SEQUENCE</scope>
    <source>
        <strain evidence="1">Wsw4-B4</strain>
    </source>
</reference>
<dbReference type="Proteomes" id="UP001062165">
    <property type="component" value="Chromosome"/>
</dbReference>
<proteinExistence type="predicted"/>
<dbReference type="InterPro" id="IPR008969">
    <property type="entry name" value="CarboxyPept-like_regulatory"/>
</dbReference>
<name>A0ABY6D6C0_9BACT</name>